<dbReference type="OrthoDB" id="2020972at2759"/>
<gene>
    <name evidence="13" type="ORF">BN9_114700</name>
</gene>
<evidence type="ECO:0000256" key="7">
    <source>
        <dbReference type="ARBA" id="ARBA00023125"/>
    </source>
</evidence>
<dbReference type="InterPro" id="IPR044574">
    <property type="entry name" value="ARIP4-like"/>
</dbReference>
<dbReference type="STRING" id="65357.A0A024GSU2"/>
<feature type="compositionally biased region" description="Acidic residues" evidence="10">
    <location>
        <begin position="80"/>
        <end position="93"/>
    </location>
</feature>
<dbReference type="GO" id="GO:0004386">
    <property type="term" value="F:helicase activity"/>
    <property type="evidence" value="ECO:0007669"/>
    <property type="project" value="UniProtKB-KW"/>
</dbReference>
<dbReference type="InterPro" id="IPR027417">
    <property type="entry name" value="P-loop_NTPase"/>
</dbReference>
<evidence type="ECO:0000256" key="5">
    <source>
        <dbReference type="ARBA" id="ARBA00022806"/>
    </source>
</evidence>
<dbReference type="GO" id="GO:0003677">
    <property type="term" value="F:DNA binding"/>
    <property type="evidence" value="ECO:0007669"/>
    <property type="project" value="UniProtKB-KW"/>
</dbReference>
<evidence type="ECO:0000256" key="9">
    <source>
        <dbReference type="SAM" id="Coils"/>
    </source>
</evidence>
<dbReference type="InterPro" id="IPR049730">
    <property type="entry name" value="SNF2/RAD54-like_C"/>
</dbReference>
<evidence type="ECO:0000256" key="2">
    <source>
        <dbReference type="ARBA" id="ARBA00007025"/>
    </source>
</evidence>
<dbReference type="Pfam" id="PF00176">
    <property type="entry name" value="SNF2-rel_dom"/>
    <property type="match status" value="1"/>
</dbReference>
<evidence type="ECO:0000256" key="6">
    <source>
        <dbReference type="ARBA" id="ARBA00022840"/>
    </source>
</evidence>
<feature type="region of interest" description="Disordered" evidence="10">
    <location>
        <begin position="603"/>
        <end position="632"/>
    </location>
</feature>
<feature type="domain" description="Helicase C-terminal" evidence="12">
    <location>
        <begin position="559"/>
        <end position="761"/>
    </location>
</feature>
<evidence type="ECO:0000313" key="13">
    <source>
        <dbReference type="EMBL" id="CCI49977.1"/>
    </source>
</evidence>
<keyword evidence="8" id="KW-0539">Nucleus</keyword>
<feature type="region of interest" description="Disordered" evidence="10">
    <location>
        <begin position="71"/>
        <end position="94"/>
    </location>
</feature>
<dbReference type="SMART" id="SM00490">
    <property type="entry name" value="HELICc"/>
    <property type="match status" value="1"/>
</dbReference>
<dbReference type="CDD" id="cd18793">
    <property type="entry name" value="SF2_C_SNF"/>
    <property type="match status" value="1"/>
</dbReference>
<protein>
    <recommendedName>
        <fullName evidence="15">Helicase ATP-binding domain-containing protein</fullName>
    </recommendedName>
</protein>
<dbReference type="EMBL" id="CAIX01000371">
    <property type="protein sequence ID" value="CCI49977.1"/>
    <property type="molecule type" value="Genomic_DNA"/>
</dbReference>
<dbReference type="GO" id="GO:0016887">
    <property type="term" value="F:ATP hydrolysis activity"/>
    <property type="evidence" value="ECO:0007669"/>
    <property type="project" value="InterPro"/>
</dbReference>
<dbReference type="Gene3D" id="3.40.50.10810">
    <property type="entry name" value="Tandem AAA-ATPase domain"/>
    <property type="match status" value="2"/>
</dbReference>
<keyword evidence="6" id="KW-0067">ATP-binding</keyword>
<dbReference type="PANTHER" id="PTHR45797">
    <property type="entry name" value="RAD54-LIKE"/>
    <property type="match status" value="1"/>
</dbReference>
<evidence type="ECO:0000256" key="1">
    <source>
        <dbReference type="ARBA" id="ARBA00004123"/>
    </source>
</evidence>
<dbReference type="Proteomes" id="UP000053237">
    <property type="component" value="Unassembled WGS sequence"/>
</dbReference>
<dbReference type="CDD" id="cd18007">
    <property type="entry name" value="DEXHc_ATRX-like"/>
    <property type="match status" value="1"/>
</dbReference>
<comment type="subcellular location">
    <subcellularLocation>
        <location evidence="1">Nucleus</location>
    </subcellularLocation>
</comment>
<comment type="similarity">
    <text evidence="2">Belongs to the SNF2/RAD54 helicase family.</text>
</comment>
<feature type="coiled-coil region" evidence="9">
    <location>
        <begin position="493"/>
        <end position="520"/>
    </location>
</feature>
<proteinExistence type="inferred from homology"/>
<reference evidence="13 14" key="1">
    <citation type="submission" date="2012-05" db="EMBL/GenBank/DDBJ databases">
        <title>Recombination and specialization in a pathogen metapopulation.</title>
        <authorList>
            <person name="Gardiner A."/>
            <person name="Kemen E."/>
            <person name="Schultz-Larsen T."/>
            <person name="MacLean D."/>
            <person name="Van Oosterhout C."/>
            <person name="Jones J.D.G."/>
        </authorList>
    </citation>
    <scope>NUCLEOTIDE SEQUENCE [LARGE SCALE GENOMIC DNA]</scope>
    <source>
        <strain evidence="13 14">Ac Nc2</strain>
    </source>
</reference>
<keyword evidence="7" id="KW-0238">DNA-binding</keyword>
<comment type="caution">
    <text evidence="13">The sequence shown here is derived from an EMBL/GenBank/DDBJ whole genome shotgun (WGS) entry which is preliminary data.</text>
</comment>
<keyword evidence="14" id="KW-1185">Reference proteome</keyword>
<dbReference type="Gene3D" id="3.40.50.300">
    <property type="entry name" value="P-loop containing nucleotide triphosphate hydrolases"/>
    <property type="match status" value="1"/>
</dbReference>
<dbReference type="SMART" id="SM00487">
    <property type="entry name" value="DEXDc"/>
    <property type="match status" value="1"/>
</dbReference>
<keyword evidence="9" id="KW-0175">Coiled coil</keyword>
<evidence type="ECO:0000256" key="8">
    <source>
        <dbReference type="ARBA" id="ARBA00023242"/>
    </source>
</evidence>
<evidence type="ECO:0000256" key="3">
    <source>
        <dbReference type="ARBA" id="ARBA00022741"/>
    </source>
</evidence>
<keyword evidence="5" id="KW-0347">Helicase</keyword>
<evidence type="ECO:0000256" key="4">
    <source>
        <dbReference type="ARBA" id="ARBA00022801"/>
    </source>
</evidence>
<evidence type="ECO:0000259" key="12">
    <source>
        <dbReference type="PROSITE" id="PS51194"/>
    </source>
</evidence>
<keyword evidence="3" id="KW-0547">Nucleotide-binding</keyword>
<dbReference type="Pfam" id="PF00271">
    <property type="entry name" value="Helicase_C"/>
    <property type="match status" value="1"/>
</dbReference>
<name>A0A024GSU2_9STRA</name>
<dbReference type="PROSITE" id="PS51194">
    <property type="entry name" value="HELICASE_CTER"/>
    <property type="match status" value="1"/>
</dbReference>
<keyword evidence="4" id="KW-0378">Hydrolase</keyword>
<dbReference type="InterPro" id="IPR000330">
    <property type="entry name" value="SNF2_N"/>
</dbReference>
<dbReference type="InParanoid" id="A0A024GSU2"/>
<evidence type="ECO:0000256" key="10">
    <source>
        <dbReference type="SAM" id="MobiDB-lite"/>
    </source>
</evidence>
<accession>A0A024GSU2</accession>
<dbReference type="InterPro" id="IPR001650">
    <property type="entry name" value="Helicase_C-like"/>
</dbReference>
<sequence length="829" mass="93983">MRMQIYKMTKCTCGFLPCICTLQVDSLELSLIENRNENKSHLRKLLDIGSMRQCIGCMLLPCICPSDGIHDDNQSSGCKEDEEEEEEEEEEDEYGRVRLLPIGNESEEKKMFIAKEIKKSLKTHQIEGIHFLHRQISQDKGCILADYMGLGKTLQVITALHSYMIDTKMEEKYKGRNSKVMILCPTICLANWSKEFKKWLSRESLDHYTIVTLDASSRTIDAKVQLVKTWNKNGGILLVGYELFRILLNPSTSVPISKREKSIQFCTKMVHEQVEEPQKMITCSALAEKASGRKIARDLEALLCDPGSDLIVLDEGHRMKDPTSLLCQSLMKVKTNKRIILTGYPVQNSLIEYWCMVNFAREGFLDTYDKFRAYYERPILEGDHQKTEELSNLLEKVVLRRGKALLAEQLPPKKEWVLCCKFSKAQYMLYCAFLESTYSNIGSGRDLFTAYATLLHVMNHPDLIYQRFCPANEKSNADLDKSTKDGDGWGWESMAKQEEKRALMEALEQKKQQKKAEQEQNYLWAREVLNGTHKFGSNDAKGYKADVIENSGKMAILMHIIEKSMVCGDKVVVFSQSVPTLSLIGNFLRHKTVEWAITDGKSVSVSGSTSKSRPKQTRSRDPAGLSRKKKNTNAAKRLKVNGLDDTNDWFLQIDGNTAGTKRSECIERFTSSDNHVKVLLVSTRAGAEGINLHAANRLVLFDVSWNPSYDHQSMCRSHRLGQSKTVHVYRLVSTGTMERMIYEQQRKKTSLSMALVDRSKSGLVTSDEGMILSGSGTEDSFFKQPDIKEVVTSSDGSRPIHDCEEIEDDPILVSCLASMGQWLGDIKRA</sequence>
<dbReference type="InterPro" id="IPR038718">
    <property type="entry name" value="SNF2-like_sf"/>
</dbReference>
<organism evidence="13 14">
    <name type="scientific">Albugo candida</name>
    <dbReference type="NCBI Taxonomy" id="65357"/>
    <lineage>
        <taxon>Eukaryota</taxon>
        <taxon>Sar</taxon>
        <taxon>Stramenopiles</taxon>
        <taxon>Oomycota</taxon>
        <taxon>Peronosporomycetes</taxon>
        <taxon>Albuginales</taxon>
        <taxon>Albuginaceae</taxon>
        <taxon>Albugo</taxon>
    </lineage>
</organism>
<evidence type="ECO:0000259" key="11">
    <source>
        <dbReference type="PROSITE" id="PS51192"/>
    </source>
</evidence>
<dbReference type="PROSITE" id="PS51192">
    <property type="entry name" value="HELICASE_ATP_BIND_1"/>
    <property type="match status" value="1"/>
</dbReference>
<dbReference type="GO" id="GO:0005634">
    <property type="term" value="C:nucleus"/>
    <property type="evidence" value="ECO:0007669"/>
    <property type="project" value="UniProtKB-SubCell"/>
</dbReference>
<dbReference type="PANTHER" id="PTHR45797:SF1">
    <property type="entry name" value="HELICASE ARIP4"/>
    <property type="match status" value="1"/>
</dbReference>
<dbReference type="GO" id="GO:0005524">
    <property type="term" value="F:ATP binding"/>
    <property type="evidence" value="ECO:0007669"/>
    <property type="project" value="UniProtKB-KW"/>
</dbReference>
<dbReference type="SUPFAM" id="SSF52540">
    <property type="entry name" value="P-loop containing nucleoside triphosphate hydrolases"/>
    <property type="match status" value="2"/>
</dbReference>
<evidence type="ECO:0008006" key="15">
    <source>
        <dbReference type="Google" id="ProtNLM"/>
    </source>
</evidence>
<dbReference type="InterPro" id="IPR014001">
    <property type="entry name" value="Helicase_ATP-bd"/>
</dbReference>
<dbReference type="AlphaFoldDB" id="A0A024GSU2"/>
<feature type="domain" description="Helicase ATP-binding" evidence="11">
    <location>
        <begin position="133"/>
        <end position="363"/>
    </location>
</feature>
<evidence type="ECO:0000313" key="14">
    <source>
        <dbReference type="Proteomes" id="UP000053237"/>
    </source>
</evidence>